<dbReference type="GO" id="GO:0012505">
    <property type="term" value="C:endomembrane system"/>
    <property type="evidence" value="ECO:0007669"/>
    <property type="project" value="UniProtKB-SubCell"/>
</dbReference>
<evidence type="ECO:0000256" key="7">
    <source>
        <dbReference type="ARBA" id="ARBA00023137"/>
    </source>
</evidence>
<dbReference type="InterPro" id="IPR011009">
    <property type="entry name" value="Kinase-like_dom_sf"/>
</dbReference>
<dbReference type="Gene3D" id="1.10.510.10">
    <property type="entry name" value="Transferase(Phosphotransferase) domain 1"/>
    <property type="match status" value="1"/>
</dbReference>
<dbReference type="InterPro" id="IPR000719">
    <property type="entry name" value="Prot_kinase_dom"/>
</dbReference>
<evidence type="ECO:0000256" key="2">
    <source>
        <dbReference type="ARBA" id="ARBA00022679"/>
    </source>
</evidence>
<dbReference type="InterPro" id="IPR020635">
    <property type="entry name" value="Tyr_kinase_cat_dom"/>
</dbReference>
<dbReference type="GO" id="GO:0005524">
    <property type="term" value="F:ATP binding"/>
    <property type="evidence" value="ECO:0007669"/>
    <property type="project" value="UniProtKB-KW"/>
</dbReference>
<evidence type="ECO:0000256" key="1">
    <source>
        <dbReference type="ARBA" id="ARBA00004308"/>
    </source>
</evidence>
<dbReference type="SUPFAM" id="SSF56219">
    <property type="entry name" value="DNase I-like"/>
    <property type="match status" value="1"/>
</dbReference>
<evidence type="ECO:0000313" key="10">
    <source>
        <dbReference type="EMBL" id="KAK3543088.1"/>
    </source>
</evidence>
<proteinExistence type="predicted"/>
<dbReference type="GO" id="GO:0005154">
    <property type="term" value="F:epidermal growth factor receptor binding"/>
    <property type="evidence" value="ECO:0007669"/>
    <property type="project" value="TreeGrafter"/>
</dbReference>
<accession>A0AAE0V999</accession>
<dbReference type="InterPro" id="IPR001245">
    <property type="entry name" value="Ser-Thr/Tyr_kinase_cat_dom"/>
</dbReference>
<evidence type="ECO:0000256" key="6">
    <source>
        <dbReference type="ARBA" id="ARBA00023136"/>
    </source>
</evidence>
<sequence length="293" mass="33458">MPNQEPSQSGFEQEPVVSSCALLKLGLSETESSLGSVLDFNISSKHRKKYNEDEMSLDRHILIIARVLTCAITCAYGQIESYHCPMVRLHYKYFQEKYQPITIQEKELKIHWQGMMYLEERRLVHRDLAARNVLVKSPNHIKITDFGLARLLDADEKEYNADGGKMPIKWMALECIHYRKFTHQSDVWSYGSVEYPTFLETLRGVLEGAPTGDSIVLLGDFNAHVGNDSDTWRGVIGRNGPPDLNLSGVLLLDFCASHSLSITNTMFKHKGVHLYTWYQDTHLTFGRMSWTLG</sequence>
<dbReference type="GO" id="GO:0050793">
    <property type="term" value="P:regulation of developmental process"/>
    <property type="evidence" value="ECO:0007669"/>
    <property type="project" value="UniProtKB-ARBA"/>
</dbReference>
<dbReference type="PRINTS" id="PR00109">
    <property type="entry name" value="TYRKINASE"/>
</dbReference>
<dbReference type="GO" id="GO:0008284">
    <property type="term" value="P:positive regulation of cell population proliferation"/>
    <property type="evidence" value="ECO:0007669"/>
    <property type="project" value="TreeGrafter"/>
</dbReference>
<dbReference type="InterPro" id="IPR050122">
    <property type="entry name" value="RTK"/>
</dbReference>
<dbReference type="GO" id="GO:0009925">
    <property type="term" value="C:basal plasma membrane"/>
    <property type="evidence" value="ECO:0007669"/>
    <property type="project" value="TreeGrafter"/>
</dbReference>
<dbReference type="PANTHER" id="PTHR24416">
    <property type="entry name" value="TYROSINE-PROTEIN KINASE RECEPTOR"/>
    <property type="match status" value="1"/>
</dbReference>
<dbReference type="PROSITE" id="PS50011">
    <property type="entry name" value="PROTEIN_KINASE_DOM"/>
    <property type="match status" value="1"/>
</dbReference>
<dbReference type="AlphaFoldDB" id="A0AAE0V999"/>
<name>A0AAE0V999_9TELE</name>
<dbReference type="SMART" id="SM00219">
    <property type="entry name" value="TyrKc"/>
    <property type="match status" value="1"/>
</dbReference>
<comment type="caution">
    <text evidence="10">The sequence shown here is derived from an EMBL/GenBank/DDBJ whole genome shotgun (WGS) entry which is preliminary data.</text>
</comment>
<dbReference type="GO" id="GO:0004714">
    <property type="term" value="F:transmembrane receptor protein tyrosine kinase activity"/>
    <property type="evidence" value="ECO:0007669"/>
    <property type="project" value="TreeGrafter"/>
</dbReference>
<dbReference type="GO" id="GO:0043066">
    <property type="term" value="P:negative regulation of apoptotic process"/>
    <property type="evidence" value="ECO:0007669"/>
    <property type="project" value="TreeGrafter"/>
</dbReference>
<keyword evidence="7" id="KW-0829">Tyrosine-protein kinase</keyword>
<keyword evidence="3" id="KW-0547">Nucleotide-binding</keyword>
<evidence type="ECO:0000259" key="9">
    <source>
        <dbReference type="PROSITE" id="PS50011"/>
    </source>
</evidence>
<keyword evidence="2" id="KW-0808">Transferase</keyword>
<evidence type="ECO:0000256" key="3">
    <source>
        <dbReference type="ARBA" id="ARBA00022741"/>
    </source>
</evidence>
<dbReference type="InterPro" id="IPR008266">
    <property type="entry name" value="Tyr_kinase_AS"/>
</dbReference>
<dbReference type="GO" id="GO:0007169">
    <property type="term" value="P:cell surface receptor protein tyrosine kinase signaling pathway"/>
    <property type="evidence" value="ECO:0007669"/>
    <property type="project" value="TreeGrafter"/>
</dbReference>
<dbReference type="Pfam" id="PF07714">
    <property type="entry name" value="PK_Tyr_Ser-Thr"/>
    <property type="match status" value="1"/>
</dbReference>
<evidence type="ECO:0000256" key="8">
    <source>
        <dbReference type="ARBA" id="ARBA00023170"/>
    </source>
</evidence>
<dbReference type="Proteomes" id="UP001274896">
    <property type="component" value="Unassembled WGS sequence"/>
</dbReference>
<dbReference type="InterPro" id="IPR036691">
    <property type="entry name" value="Endo/exonu/phosph_ase_sf"/>
</dbReference>
<evidence type="ECO:0000256" key="4">
    <source>
        <dbReference type="ARBA" id="ARBA00022777"/>
    </source>
</evidence>
<evidence type="ECO:0000313" key="11">
    <source>
        <dbReference type="Proteomes" id="UP001274896"/>
    </source>
</evidence>
<feature type="domain" description="Protein kinase" evidence="9">
    <location>
        <begin position="1"/>
        <end position="293"/>
    </location>
</feature>
<dbReference type="GO" id="GO:0043235">
    <property type="term" value="C:receptor complex"/>
    <property type="evidence" value="ECO:0007669"/>
    <property type="project" value="TreeGrafter"/>
</dbReference>
<gene>
    <name evidence="10" type="ORF">QTP70_010594</name>
</gene>
<organism evidence="10 11">
    <name type="scientific">Hemibagrus guttatus</name>
    <dbReference type="NCBI Taxonomy" id="175788"/>
    <lineage>
        <taxon>Eukaryota</taxon>
        <taxon>Metazoa</taxon>
        <taxon>Chordata</taxon>
        <taxon>Craniata</taxon>
        <taxon>Vertebrata</taxon>
        <taxon>Euteleostomi</taxon>
        <taxon>Actinopterygii</taxon>
        <taxon>Neopterygii</taxon>
        <taxon>Teleostei</taxon>
        <taxon>Ostariophysi</taxon>
        <taxon>Siluriformes</taxon>
        <taxon>Bagridae</taxon>
        <taxon>Hemibagrus</taxon>
    </lineage>
</organism>
<keyword evidence="11" id="KW-1185">Reference proteome</keyword>
<keyword evidence="8" id="KW-0675">Receptor</keyword>
<keyword evidence="6" id="KW-0472">Membrane</keyword>
<keyword evidence="5" id="KW-0067">ATP-binding</keyword>
<evidence type="ECO:0000256" key="5">
    <source>
        <dbReference type="ARBA" id="ARBA00022840"/>
    </source>
</evidence>
<dbReference type="FunFam" id="1.10.510.10:FF:001512">
    <property type="entry name" value="Receptor tyrosine-protein kinase erbB-2"/>
    <property type="match status" value="1"/>
</dbReference>
<dbReference type="PANTHER" id="PTHR24416:SF90">
    <property type="entry name" value="RECEPTOR TYROSINE-PROTEIN KINASE ERBB-4"/>
    <property type="match status" value="1"/>
</dbReference>
<dbReference type="GO" id="GO:0048468">
    <property type="term" value="P:cell development"/>
    <property type="evidence" value="ECO:0007669"/>
    <property type="project" value="UniProtKB-ARBA"/>
</dbReference>
<keyword evidence="4" id="KW-0418">Kinase</keyword>
<protein>
    <recommendedName>
        <fullName evidence="9">Protein kinase domain-containing protein</fullName>
    </recommendedName>
</protein>
<dbReference type="GO" id="GO:0030182">
    <property type="term" value="P:neuron differentiation"/>
    <property type="evidence" value="ECO:0007669"/>
    <property type="project" value="UniProtKB-ARBA"/>
</dbReference>
<reference evidence="10" key="1">
    <citation type="submission" date="2023-06" db="EMBL/GenBank/DDBJ databases">
        <title>Male Hemibagrus guttatus genome.</title>
        <authorList>
            <person name="Bian C."/>
        </authorList>
    </citation>
    <scope>NUCLEOTIDE SEQUENCE</scope>
    <source>
        <strain evidence="10">Male_cb2023</strain>
        <tissue evidence="10">Muscle</tissue>
    </source>
</reference>
<comment type="subcellular location">
    <subcellularLocation>
        <location evidence="1">Endomembrane system</location>
    </subcellularLocation>
</comment>
<dbReference type="EMBL" id="JAUCMX010000006">
    <property type="protein sequence ID" value="KAK3543088.1"/>
    <property type="molecule type" value="Genomic_DNA"/>
</dbReference>
<dbReference type="PROSITE" id="PS00109">
    <property type="entry name" value="PROTEIN_KINASE_TYR"/>
    <property type="match status" value="1"/>
</dbReference>
<dbReference type="SUPFAM" id="SSF56112">
    <property type="entry name" value="Protein kinase-like (PK-like)"/>
    <property type="match status" value="1"/>
</dbReference>